<dbReference type="PROSITE" id="PS50835">
    <property type="entry name" value="IG_LIKE"/>
    <property type="match status" value="1"/>
</dbReference>
<evidence type="ECO:0000313" key="5">
    <source>
        <dbReference type="EMBL" id="OWF46270.1"/>
    </source>
</evidence>
<name>A0A210QC22_MIZYE</name>
<dbReference type="InterPro" id="IPR013783">
    <property type="entry name" value="Ig-like_fold"/>
</dbReference>
<accession>A0A210QC22</accession>
<dbReference type="InterPro" id="IPR036179">
    <property type="entry name" value="Ig-like_dom_sf"/>
</dbReference>
<evidence type="ECO:0000313" key="6">
    <source>
        <dbReference type="Proteomes" id="UP000242188"/>
    </source>
</evidence>
<protein>
    <recommendedName>
        <fullName evidence="4">Ig-like domain-containing protein</fullName>
    </recommendedName>
</protein>
<feature type="region of interest" description="Disordered" evidence="1">
    <location>
        <begin position="182"/>
        <end position="204"/>
    </location>
</feature>
<dbReference type="SUPFAM" id="SSF48726">
    <property type="entry name" value="Immunoglobulin"/>
    <property type="match status" value="1"/>
</dbReference>
<evidence type="ECO:0000259" key="4">
    <source>
        <dbReference type="PROSITE" id="PS50835"/>
    </source>
</evidence>
<keyword evidence="2" id="KW-1133">Transmembrane helix</keyword>
<reference evidence="5 6" key="1">
    <citation type="journal article" date="2017" name="Nat. Ecol. Evol.">
        <title>Scallop genome provides insights into evolution of bilaterian karyotype and development.</title>
        <authorList>
            <person name="Wang S."/>
            <person name="Zhang J."/>
            <person name="Jiao W."/>
            <person name="Li J."/>
            <person name="Xun X."/>
            <person name="Sun Y."/>
            <person name="Guo X."/>
            <person name="Huan P."/>
            <person name="Dong B."/>
            <person name="Zhang L."/>
            <person name="Hu X."/>
            <person name="Sun X."/>
            <person name="Wang J."/>
            <person name="Zhao C."/>
            <person name="Wang Y."/>
            <person name="Wang D."/>
            <person name="Huang X."/>
            <person name="Wang R."/>
            <person name="Lv J."/>
            <person name="Li Y."/>
            <person name="Zhang Z."/>
            <person name="Liu B."/>
            <person name="Lu W."/>
            <person name="Hui Y."/>
            <person name="Liang J."/>
            <person name="Zhou Z."/>
            <person name="Hou R."/>
            <person name="Li X."/>
            <person name="Liu Y."/>
            <person name="Li H."/>
            <person name="Ning X."/>
            <person name="Lin Y."/>
            <person name="Zhao L."/>
            <person name="Xing Q."/>
            <person name="Dou J."/>
            <person name="Li Y."/>
            <person name="Mao J."/>
            <person name="Guo H."/>
            <person name="Dou H."/>
            <person name="Li T."/>
            <person name="Mu C."/>
            <person name="Jiang W."/>
            <person name="Fu Q."/>
            <person name="Fu X."/>
            <person name="Miao Y."/>
            <person name="Liu J."/>
            <person name="Yu Q."/>
            <person name="Li R."/>
            <person name="Liao H."/>
            <person name="Li X."/>
            <person name="Kong Y."/>
            <person name="Jiang Z."/>
            <person name="Chourrout D."/>
            <person name="Li R."/>
            <person name="Bao Z."/>
        </authorList>
    </citation>
    <scope>NUCLEOTIDE SEQUENCE [LARGE SCALE GENOMIC DNA]</scope>
    <source>
        <strain evidence="5 6">PY_sf001</strain>
    </source>
</reference>
<dbReference type="InterPro" id="IPR007110">
    <property type="entry name" value="Ig-like_dom"/>
</dbReference>
<feature type="chain" id="PRO_5012351983" description="Ig-like domain-containing protein" evidence="3">
    <location>
        <begin position="18"/>
        <end position="204"/>
    </location>
</feature>
<evidence type="ECO:0000256" key="1">
    <source>
        <dbReference type="SAM" id="MobiDB-lite"/>
    </source>
</evidence>
<dbReference type="Proteomes" id="UP000242188">
    <property type="component" value="Unassembled WGS sequence"/>
</dbReference>
<gene>
    <name evidence="5" type="ORF">KP79_PYT13000</name>
</gene>
<keyword evidence="3" id="KW-0732">Signal</keyword>
<dbReference type="Gene3D" id="2.60.40.10">
    <property type="entry name" value="Immunoglobulins"/>
    <property type="match status" value="1"/>
</dbReference>
<sequence length="204" mass="23110">MQNMQYLLMLLPALVFSYDLKDDMDWSAFVSMDAEVTLNCNNSASMIQQGEIGRWTVPSEEILTDNHNDSNFKVQAMYGIEGYVLIVKKVTAETQGVYVCIIYNGGEPRDQVVRLINFNGPKYENMNERYETHIIIAVIATATFIGLLLIVCLTYRFRYRSTEEKMFAHNFREVSNGGRSRTIADTVSAPDSKSAYDNPGSTKL</sequence>
<keyword evidence="6" id="KW-1185">Reference proteome</keyword>
<organism evidence="5 6">
    <name type="scientific">Mizuhopecten yessoensis</name>
    <name type="common">Japanese scallop</name>
    <name type="synonym">Patinopecten yessoensis</name>
    <dbReference type="NCBI Taxonomy" id="6573"/>
    <lineage>
        <taxon>Eukaryota</taxon>
        <taxon>Metazoa</taxon>
        <taxon>Spiralia</taxon>
        <taxon>Lophotrochozoa</taxon>
        <taxon>Mollusca</taxon>
        <taxon>Bivalvia</taxon>
        <taxon>Autobranchia</taxon>
        <taxon>Pteriomorphia</taxon>
        <taxon>Pectinida</taxon>
        <taxon>Pectinoidea</taxon>
        <taxon>Pectinidae</taxon>
        <taxon>Mizuhopecten</taxon>
    </lineage>
</organism>
<feature type="transmembrane region" description="Helical" evidence="2">
    <location>
        <begin position="134"/>
        <end position="157"/>
    </location>
</feature>
<feature type="signal peptide" evidence="3">
    <location>
        <begin position="1"/>
        <end position="17"/>
    </location>
</feature>
<feature type="domain" description="Ig-like" evidence="4">
    <location>
        <begin position="12"/>
        <end position="117"/>
    </location>
</feature>
<evidence type="ECO:0000256" key="2">
    <source>
        <dbReference type="SAM" id="Phobius"/>
    </source>
</evidence>
<comment type="caution">
    <text evidence="5">The sequence shown here is derived from an EMBL/GenBank/DDBJ whole genome shotgun (WGS) entry which is preliminary data.</text>
</comment>
<feature type="compositionally biased region" description="Polar residues" evidence="1">
    <location>
        <begin position="182"/>
        <end position="191"/>
    </location>
</feature>
<dbReference type="AlphaFoldDB" id="A0A210QC22"/>
<keyword evidence="2" id="KW-0812">Transmembrane</keyword>
<evidence type="ECO:0000256" key="3">
    <source>
        <dbReference type="SAM" id="SignalP"/>
    </source>
</evidence>
<dbReference type="EMBL" id="NEDP02004225">
    <property type="protein sequence ID" value="OWF46270.1"/>
    <property type="molecule type" value="Genomic_DNA"/>
</dbReference>
<dbReference type="OrthoDB" id="6152887at2759"/>
<proteinExistence type="predicted"/>
<keyword evidence="2" id="KW-0472">Membrane</keyword>